<accession>A0A975DFL8</accession>
<dbReference type="RefSeq" id="WP_208842593.1">
    <property type="nucleotide sequence ID" value="NZ_CP072133.1"/>
</dbReference>
<keyword evidence="2" id="KW-1185">Reference proteome</keyword>
<evidence type="ECO:0000313" key="2">
    <source>
        <dbReference type="Proteomes" id="UP000664904"/>
    </source>
</evidence>
<proteinExistence type="predicted"/>
<dbReference type="EMBL" id="CP072133">
    <property type="protein sequence ID" value="QTH70951.1"/>
    <property type="molecule type" value="Genomic_DNA"/>
</dbReference>
<dbReference type="InterPro" id="IPR058040">
    <property type="entry name" value="BW3TFN"/>
</dbReference>
<gene>
    <name evidence="1" type="ORF">J5O05_13865</name>
</gene>
<reference evidence="1" key="1">
    <citation type="submission" date="2021-03" db="EMBL/GenBank/DDBJ databases">
        <title>Complete Genome of Pseudoalteromonas xiamenensis STKMTI.2, a new potential marine bacterium producing anti-Vibrio compounds.</title>
        <authorList>
            <person name="Handayani D.P."/>
            <person name="Isnansetyo A."/>
            <person name="Istiqomah I."/>
            <person name="Jumina J."/>
        </authorList>
    </citation>
    <scope>NUCLEOTIDE SEQUENCE</scope>
    <source>
        <strain evidence="1">STKMTI.2</strain>
    </source>
</reference>
<dbReference type="KEGG" id="pxi:J5O05_13865"/>
<dbReference type="Proteomes" id="UP000664904">
    <property type="component" value="Chromosome"/>
</dbReference>
<dbReference type="AlphaFoldDB" id="A0A975DFL8"/>
<protein>
    <submittedName>
        <fullName evidence="1">Uncharacterized protein</fullName>
    </submittedName>
</protein>
<organism evidence="1 2">
    <name type="scientific">Pseudoalteromonas xiamenensis</name>
    <dbReference type="NCBI Taxonomy" id="882626"/>
    <lineage>
        <taxon>Bacteria</taxon>
        <taxon>Pseudomonadati</taxon>
        <taxon>Pseudomonadota</taxon>
        <taxon>Gammaproteobacteria</taxon>
        <taxon>Alteromonadales</taxon>
        <taxon>Pseudoalteromonadaceae</taxon>
        <taxon>Pseudoalteromonas</taxon>
    </lineage>
</organism>
<sequence length="160" mass="17963">MAILTQMGRIELASAIHTRPIYLAWGAGEPSWDEDAPLEAQNSTTLTSLLGYRKARRVAFCSPNDEGEIIVSNGRFALSDTPTQHLYCQFTFDFEDALGQDIREVGLMVGTLAKPEVPLGKYYLLPNEIKEAGSMLLLEHRTKLHRDQGVRETFEFVISF</sequence>
<evidence type="ECO:0000313" key="1">
    <source>
        <dbReference type="EMBL" id="QTH70951.1"/>
    </source>
</evidence>
<dbReference type="Pfam" id="PF25691">
    <property type="entry name" value="BW3TFN"/>
    <property type="match status" value="1"/>
</dbReference>
<name>A0A975DFL8_9GAMM</name>